<evidence type="ECO:0000313" key="3">
    <source>
        <dbReference type="Proteomes" id="UP000274504"/>
    </source>
</evidence>
<proteinExistence type="predicted"/>
<sequence>MLHLFRKWDSRIPRISCLDSKMDMIRTNTEEKMTETFKVLDRDGKTLHRQKMTDEEIDKINPSNNDVKMDDSVNSTIK</sequence>
<protein>
    <submittedName>
        <fullName evidence="2 4">Uncharacterized protein</fullName>
    </submittedName>
</protein>
<feature type="compositionally biased region" description="Polar residues" evidence="1">
    <location>
        <begin position="61"/>
        <end position="78"/>
    </location>
</feature>
<reference evidence="2 3" key="2">
    <citation type="submission" date="2018-11" db="EMBL/GenBank/DDBJ databases">
        <authorList>
            <consortium name="Pathogen Informatics"/>
        </authorList>
    </citation>
    <scope>NUCLEOTIDE SEQUENCE [LARGE SCALE GENOMIC DNA]</scope>
</reference>
<dbReference type="Proteomes" id="UP000274504">
    <property type="component" value="Unassembled WGS sequence"/>
</dbReference>
<evidence type="ECO:0000313" key="4">
    <source>
        <dbReference type="WBParaSite" id="HDID_0000459501-mRNA-1"/>
    </source>
</evidence>
<accession>A0A0R3SI30</accession>
<dbReference type="AlphaFoldDB" id="A0A0R3SI30"/>
<evidence type="ECO:0000313" key="2">
    <source>
        <dbReference type="EMBL" id="VDL51892.1"/>
    </source>
</evidence>
<dbReference type="WBParaSite" id="HDID_0000459501-mRNA-1">
    <property type="protein sequence ID" value="HDID_0000459501-mRNA-1"/>
    <property type="gene ID" value="HDID_0000459501"/>
</dbReference>
<organism evidence="4">
    <name type="scientific">Hymenolepis diminuta</name>
    <name type="common">Rat tapeworm</name>
    <dbReference type="NCBI Taxonomy" id="6216"/>
    <lineage>
        <taxon>Eukaryota</taxon>
        <taxon>Metazoa</taxon>
        <taxon>Spiralia</taxon>
        <taxon>Lophotrochozoa</taxon>
        <taxon>Platyhelminthes</taxon>
        <taxon>Cestoda</taxon>
        <taxon>Eucestoda</taxon>
        <taxon>Cyclophyllidea</taxon>
        <taxon>Hymenolepididae</taxon>
        <taxon>Hymenolepis</taxon>
    </lineage>
</organism>
<dbReference type="EMBL" id="UYSG01001830">
    <property type="protein sequence ID" value="VDL51892.1"/>
    <property type="molecule type" value="Genomic_DNA"/>
</dbReference>
<feature type="region of interest" description="Disordered" evidence="1">
    <location>
        <begin position="54"/>
        <end position="78"/>
    </location>
</feature>
<name>A0A0R3SI30_HYMDI</name>
<reference evidence="4" key="1">
    <citation type="submission" date="2017-02" db="UniProtKB">
        <authorList>
            <consortium name="WormBaseParasite"/>
        </authorList>
    </citation>
    <scope>IDENTIFICATION</scope>
</reference>
<gene>
    <name evidence="2" type="ORF">HDID_LOCUS4593</name>
</gene>
<evidence type="ECO:0000256" key="1">
    <source>
        <dbReference type="SAM" id="MobiDB-lite"/>
    </source>
</evidence>